<organism evidence="1 2">
    <name type="scientific">Didymella exigua CBS 183.55</name>
    <dbReference type="NCBI Taxonomy" id="1150837"/>
    <lineage>
        <taxon>Eukaryota</taxon>
        <taxon>Fungi</taxon>
        <taxon>Dikarya</taxon>
        <taxon>Ascomycota</taxon>
        <taxon>Pezizomycotina</taxon>
        <taxon>Dothideomycetes</taxon>
        <taxon>Pleosporomycetidae</taxon>
        <taxon>Pleosporales</taxon>
        <taxon>Pleosporineae</taxon>
        <taxon>Didymellaceae</taxon>
        <taxon>Didymella</taxon>
    </lineage>
</organism>
<dbReference type="RefSeq" id="XP_033442877.1">
    <property type="nucleotide sequence ID" value="XM_033594475.1"/>
</dbReference>
<sequence length="63" mass="7202">MPQPHNALLREHEAREQLRALLMLNNAFSLHALEEPHLSLNKHLTAANLRLQKSKQLSNISLT</sequence>
<reference evidence="1" key="1">
    <citation type="journal article" date="2020" name="Stud. Mycol.">
        <title>101 Dothideomycetes genomes: a test case for predicting lifestyles and emergence of pathogens.</title>
        <authorList>
            <person name="Haridas S."/>
            <person name="Albert R."/>
            <person name="Binder M."/>
            <person name="Bloem J."/>
            <person name="Labutti K."/>
            <person name="Salamov A."/>
            <person name="Andreopoulos B."/>
            <person name="Baker S."/>
            <person name="Barry K."/>
            <person name="Bills G."/>
            <person name="Bluhm B."/>
            <person name="Cannon C."/>
            <person name="Castanera R."/>
            <person name="Culley D."/>
            <person name="Daum C."/>
            <person name="Ezra D."/>
            <person name="Gonzalez J."/>
            <person name="Henrissat B."/>
            <person name="Kuo A."/>
            <person name="Liang C."/>
            <person name="Lipzen A."/>
            <person name="Lutzoni F."/>
            <person name="Magnuson J."/>
            <person name="Mondo S."/>
            <person name="Nolan M."/>
            <person name="Ohm R."/>
            <person name="Pangilinan J."/>
            <person name="Park H.-J."/>
            <person name="Ramirez L."/>
            <person name="Alfaro M."/>
            <person name="Sun H."/>
            <person name="Tritt A."/>
            <person name="Yoshinaga Y."/>
            <person name="Zwiers L.-H."/>
            <person name="Turgeon B."/>
            <person name="Goodwin S."/>
            <person name="Spatafora J."/>
            <person name="Crous P."/>
            <person name="Grigoriev I."/>
        </authorList>
    </citation>
    <scope>NUCLEOTIDE SEQUENCE</scope>
    <source>
        <strain evidence="1">CBS 183.55</strain>
    </source>
</reference>
<dbReference type="GeneID" id="54352143"/>
<gene>
    <name evidence="1" type="ORF">M421DRAFT_426695</name>
</gene>
<dbReference type="Proteomes" id="UP000800082">
    <property type="component" value="Unassembled WGS sequence"/>
</dbReference>
<dbReference type="EMBL" id="ML979019">
    <property type="protein sequence ID" value="KAF1922624.1"/>
    <property type="molecule type" value="Genomic_DNA"/>
</dbReference>
<protein>
    <submittedName>
        <fullName evidence="1">Uncharacterized protein</fullName>
    </submittedName>
</protein>
<name>A0A6A5R6M4_9PLEO</name>
<proteinExistence type="predicted"/>
<keyword evidence="2" id="KW-1185">Reference proteome</keyword>
<accession>A0A6A5R6M4</accession>
<evidence type="ECO:0000313" key="1">
    <source>
        <dbReference type="EMBL" id="KAF1922624.1"/>
    </source>
</evidence>
<dbReference type="AlphaFoldDB" id="A0A6A5R6M4"/>
<evidence type="ECO:0000313" key="2">
    <source>
        <dbReference type="Proteomes" id="UP000800082"/>
    </source>
</evidence>